<proteinExistence type="inferred from homology"/>
<name>E4U1R4_SULKY</name>
<dbReference type="Gene3D" id="3.30.750.24">
    <property type="entry name" value="STAS domain"/>
    <property type="match status" value="1"/>
</dbReference>
<dbReference type="eggNOG" id="COG3113">
    <property type="taxonomic scope" value="Bacteria"/>
</dbReference>
<dbReference type="InterPro" id="IPR030802">
    <property type="entry name" value="Permease_MalE"/>
</dbReference>
<feature type="transmembrane region" description="Helical" evidence="1">
    <location>
        <begin position="350"/>
        <end position="369"/>
    </location>
</feature>
<keyword evidence="1" id="KW-0472">Membrane</keyword>
<gene>
    <name evidence="2" type="ordered locus">Sulku_1877</name>
</gene>
<dbReference type="NCBIfam" id="TIGR00056">
    <property type="entry name" value="MlaE family lipid ABC transporter permease subunit"/>
    <property type="match status" value="1"/>
</dbReference>
<keyword evidence="3" id="KW-1185">Reference proteome</keyword>
<dbReference type="KEGG" id="sku:Sulku_1877"/>
<evidence type="ECO:0000313" key="2">
    <source>
        <dbReference type="EMBL" id="ADR34537.1"/>
    </source>
</evidence>
<dbReference type="SUPFAM" id="SSF52091">
    <property type="entry name" value="SpoIIaa-like"/>
    <property type="match status" value="1"/>
</dbReference>
<dbReference type="EMBL" id="CP002355">
    <property type="protein sequence ID" value="ADR34537.1"/>
    <property type="molecule type" value="Genomic_DNA"/>
</dbReference>
<dbReference type="OrthoDB" id="9805022at2"/>
<feature type="transmembrane region" description="Helical" evidence="1">
    <location>
        <begin position="166"/>
        <end position="184"/>
    </location>
</feature>
<feature type="transmembrane region" description="Helical" evidence="1">
    <location>
        <begin position="307"/>
        <end position="330"/>
    </location>
</feature>
<keyword evidence="1" id="KW-0812">Transmembrane</keyword>
<feature type="transmembrane region" description="Helical" evidence="1">
    <location>
        <begin position="123"/>
        <end position="145"/>
    </location>
</feature>
<dbReference type="InterPro" id="IPR003453">
    <property type="entry name" value="ABC_MlaE_roteobac"/>
</dbReference>
<accession>E4U1R4</accession>
<dbReference type="STRING" id="709032.Sulku_1877"/>
<dbReference type="GO" id="GO:0043190">
    <property type="term" value="C:ATP-binding cassette (ABC) transporter complex"/>
    <property type="evidence" value="ECO:0007669"/>
    <property type="project" value="InterPro"/>
</dbReference>
<organism evidence="2 3">
    <name type="scientific">Sulfuricurvum kujiense (strain ATCC BAA-921 / DSM 16994 / JCM 11577 / YK-1)</name>
    <dbReference type="NCBI Taxonomy" id="709032"/>
    <lineage>
        <taxon>Bacteria</taxon>
        <taxon>Pseudomonadati</taxon>
        <taxon>Campylobacterota</taxon>
        <taxon>Epsilonproteobacteria</taxon>
        <taxon>Campylobacterales</taxon>
        <taxon>Sulfurimonadaceae</taxon>
        <taxon>Sulfuricurvum</taxon>
    </lineage>
</organism>
<sequence length="373" mass="41608">MMQSITPASLTVTQKDAHMQILCSGSWTIEHLSDAARELEALIPLSLVTWDMSGITEIDSSGIALWQLTNRTFEERGHTCETVNEREDLSRLFRLLYSKPFRDVPIPAVPSSLYRLGKETYEIFRGIGTFLAFLGEAFILFFYTLRHPRLIRYRSIGVHILETGARALPIIALSAFLIGVVVAYQSVVQLQKFGADIFIVDMIGISLTRELAPLITAIVVAGRSGSAFTAQIGTMKMTQEIDAMRTMGFDPFTFLVWPRVIALMIIMPLLIFFADMVGIFGGMVIAQVHSHLSFSEFIHRLQGALALKHYLIGLIKGPFFAFLIAFVSTYRGFQVSMNTESIGQYTTKSVVNAIFLVIACDAIFSVLLTELRL</sequence>
<dbReference type="Proteomes" id="UP000008721">
    <property type="component" value="Chromosome"/>
</dbReference>
<evidence type="ECO:0000313" key="3">
    <source>
        <dbReference type="Proteomes" id="UP000008721"/>
    </source>
</evidence>
<dbReference type="PANTHER" id="PTHR30188:SF3">
    <property type="entry name" value="ABC TRANSPORTER PERMEASE"/>
    <property type="match status" value="1"/>
</dbReference>
<dbReference type="GO" id="GO:0005548">
    <property type="term" value="F:phospholipid transporter activity"/>
    <property type="evidence" value="ECO:0007669"/>
    <property type="project" value="TreeGrafter"/>
</dbReference>
<dbReference type="RefSeq" id="WP_013460734.1">
    <property type="nucleotide sequence ID" value="NC_014762.1"/>
</dbReference>
<dbReference type="AlphaFoldDB" id="E4U1R4"/>
<protein>
    <submittedName>
        <fullName evidence="2">Uncharacterized protein</fullName>
    </submittedName>
</protein>
<dbReference type="PANTHER" id="PTHR30188">
    <property type="entry name" value="ABC TRANSPORTER PERMEASE PROTEIN-RELATED"/>
    <property type="match status" value="1"/>
</dbReference>
<keyword evidence="1" id="KW-1133">Transmembrane helix</keyword>
<dbReference type="eggNOG" id="COG0767">
    <property type="taxonomic scope" value="Bacteria"/>
</dbReference>
<comment type="similarity">
    <text evidence="1">Belongs to the MlaE permease family.</text>
</comment>
<dbReference type="HOGENOM" id="CLU_045686_0_0_7"/>
<dbReference type="Pfam" id="PF02405">
    <property type="entry name" value="MlaE"/>
    <property type="match status" value="1"/>
</dbReference>
<dbReference type="InterPro" id="IPR036513">
    <property type="entry name" value="STAS_dom_sf"/>
</dbReference>
<feature type="transmembrane region" description="Helical" evidence="1">
    <location>
        <begin position="260"/>
        <end position="286"/>
    </location>
</feature>
<reference evidence="2 3" key="1">
    <citation type="journal article" date="2012" name="Stand. Genomic Sci.">
        <title>Complete genome sequence of the sulfur compounds oxidizing chemolithoautotroph Sulfuricurvum kujiense type strain (YK-1(T)).</title>
        <authorList>
            <person name="Han C."/>
            <person name="Kotsyurbenko O."/>
            <person name="Chertkov O."/>
            <person name="Held B."/>
            <person name="Lapidus A."/>
            <person name="Nolan M."/>
            <person name="Lucas S."/>
            <person name="Hammon N."/>
            <person name="Deshpande S."/>
            <person name="Cheng J.F."/>
            <person name="Tapia R."/>
            <person name="Goodwin L.A."/>
            <person name="Pitluck S."/>
            <person name="Liolios K."/>
            <person name="Pagani I."/>
            <person name="Ivanova N."/>
            <person name="Mavromatis K."/>
            <person name="Mikhailova N."/>
            <person name="Pati A."/>
            <person name="Chen A."/>
            <person name="Palaniappan K."/>
            <person name="Land M."/>
            <person name="Hauser L."/>
            <person name="Chang Y.J."/>
            <person name="Jeffries C.D."/>
            <person name="Brambilla E.M."/>
            <person name="Rohde M."/>
            <person name="Spring S."/>
            <person name="Sikorski J."/>
            <person name="Goker M."/>
            <person name="Woyke T."/>
            <person name="Bristow J."/>
            <person name="Eisen J.A."/>
            <person name="Markowitz V."/>
            <person name="Hugenholtz P."/>
            <person name="Kyrpides N.C."/>
            <person name="Klenk H.P."/>
            <person name="Detter J.C."/>
        </authorList>
    </citation>
    <scope>NUCLEOTIDE SEQUENCE [LARGE SCALE GENOMIC DNA]</scope>
    <source>
        <strain evidence="3">ATCC BAA-921 / DSM 16994 / JCM 11577 / YK-1</strain>
    </source>
</reference>
<evidence type="ECO:0000256" key="1">
    <source>
        <dbReference type="RuleBase" id="RU362044"/>
    </source>
</evidence>